<accession>A0A290MPR7</accession>
<keyword evidence="3" id="KW-0732">Signal</keyword>
<feature type="transmembrane region" description="Helical" evidence="2">
    <location>
        <begin position="27"/>
        <end position="45"/>
    </location>
</feature>
<feature type="region of interest" description="Disordered" evidence="1">
    <location>
        <begin position="69"/>
        <end position="90"/>
    </location>
</feature>
<evidence type="ECO:0000313" key="4">
    <source>
        <dbReference type="EMBL" id="ATC34086.2"/>
    </source>
</evidence>
<feature type="chain" id="PRO_5012719151" evidence="3">
    <location>
        <begin position="18"/>
        <end position="90"/>
    </location>
</feature>
<sequence>MWAAGAAFALAAFCAMAASGGAAGAEVFATIFIVMAGGLAFLGFWKGLFSKIEARLMDIQAAQLGISAPAEAASPTRPSDEARPADNYLG</sequence>
<keyword evidence="2" id="KW-0812">Transmembrane</keyword>
<dbReference type="Proteomes" id="UP000217311">
    <property type="component" value="Chromosome"/>
</dbReference>
<protein>
    <submittedName>
        <fullName evidence="4">Uncharacterized protein</fullName>
    </submittedName>
</protein>
<dbReference type="EMBL" id="CP023315">
    <property type="protein sequence ID" value="ATC34086.2"/>
    <property type="molecule type" value="Genomic_DNA"/>
</dbReference>
<feature type="signal peptide" evidence="3">
    <location>
        <begin position="1"/>
        <end position="17"/>
    </location>
</feature>
<evidence type="ECO:0000256" key="1">
    <source>
        <dbReference type="SAM" id="MobiDB-lite"/>
    </source>
</evidence>
<dbReference type="AlphaFoldDB" id="A0A290MPR7"/>
<evidence type="ECO:0000256" key="2">
    <source>
        <dbReference type="SAM" id="Phobius"/>
    </source>
</evidence>
<proteinExistence type="predicted"/>
<gene>
    <name evidence="4" type="ORF">CA606_18095</name>
</gene>
<evidence type="ECO:0000256" key="3">
    <source>
        <dbReference type="SAM" id="SignalP"/>
    </source>
</evidence>
<evidence type="ECO:0000313" key="5">
    <source>
        <dbReference type="Proteomes" id="UP000217311"/>
    </source>
</evidence>
<reference evidence="5" key="1">
    <citation type="submission" date="2017-09" db="EMBL/GenBank/DDBJ databases">
        <title>Genome evolution observed in wild isolates of Caulobacter crescentus.</title>
        <authorList>
            <person name="Ely B."/>
            <person name="Wilson K."/>
            <person name="Scott D."/>
        </authorList>
    </citation>
    <scope>NUCLEOTIDE SEQUENCE [LARGE SCALE GENOMIC DNA]</scope>
    <source>
        <strain evidence="5">CB13b1a</strain>
    </source>
</reference>
<name>A0A290MPR7_CAUVI</name>
<keyword evidence="2" id="KW-0472">Membrane</keyword>
<organism evidence="4 5">
    <name type="scientific">Caulobacter vibrioides</name>
    <name type="common">Caulobacter crescentus</name>
    <dbReference type="NCBI Taxonomy" id="155892"/>
    <lineage>
        <taxon>Bacteria</taxon>
        <taxon>Pseudomonadati</taxon>
        <taxon>Pseudomonadota</taxon>
        <taxon>Alphaproteobacteria</taxon>
        <taxon>Caulobacterales</taxon>
        <taxon>Caulobacteraceae</taxon>
        <taxon>Caulobacter</taxon>
    </lineage>
</organism>
<keyword evidence="2" id="KW-1133">Transmembrane helix</keyword>